<proteinExistence type="predicted"/>
<dbReference type="AlphaFoldDB" id="A0A937F9V0"/>
<dbReference type="EMBL" id="JAESIY010000009">
    <property type="protein sequence ID" value="MBL3657886.1"/>
    <property type="molecule type" value="Genomic_DNA"/>
</dbReference>
<accession>A0A937F9V0</accession>
<evidence type="ECO:0000313" key="2">
    <source>
        <dbReference type="Proteomes" id="UP000659388"/>
    </source>
</evidence>
<comment type="caution">
    <text evidence="1">The sequence shown here is derived from an EMBL/GenBank/DDBJ whole genome shotgun (WGS) entry which is preliminary data.</text>
</comment>
<evidence type="ECO:0000313" key="1">
    <source>
        <dbReference type="EMBL" id="MBL3657886.1"/>
    </source>
</evidence>
<reference evidence="1" key="1">
    <citation type="submission" date="2021-01" db="EMBL/GenBank/DDBJ databases">
        <title>Fulvivirga kasyanovii gen. nov., sp nov., a novel member of the phylum Bacteroidetes isolated from seawater in a mussel farm.</title>
        <authorList>
            <person name="Zhao L.-H."/>
            <person name="Wang Z.-J."/>
        </authorList>
    </citation>
    <scope>NUCLEOTIDE SEQUENCE</scope>
    <source>
        <strain evidence="1">2943</strain>
    </source>
</reference>
<protein>
    <recommendedName>
        <fullName evidence="3">ABC transporter ATPase</fullName>
    </recommendedName>
</protein>
<dbReference type="RefSeq" id="WP_202245669.1">
    <property type="nucleotide sequence ID" value="NZ_JAESIY010000009.1"/>
</dbReference>
<evidence type="ECO:0008006" key="3">
    <source>
        <dbReference type="Google" id="ProtNLM"/>
    </source>
</evidence>
<gene>
    <name evidence="1" type="ORF">JL102_17175</name>
</gene>
<name>A0A937F9V0_9BACT</name>
<organism evidence="1 2">
    <name type="scientific">Fulvivirga sediminis</name>
    <dbReference type="NCBI Taxonomy" id="2803949"/>
    <lineage>
        <taxon>Bacteria</taxon>
        <taxon>Pseudomonadati</taxon>
        <taxon>Bacteroidota</taxon>
        <taxon>Cytophagia</taxon>
        <taxon>Cytophagales</taxon>
        <taxon>Fulvivirgaceae</taxon>
        <taxon>Fulvivirga</taxon>
    </lineage>
</organism>
<keyword evidence="2" id="KW-1185">Reference proteome</keyword>
<dbReference type="Proteomes" id="UP000659388">
    <property type="component" value="Unassembled WGS sequence"/>
</dbReference>
<sequence length="160" mass="18301">MLVSFEELSENARVWIYQTGKELSSEEKQVVESRAKVFCEGWAAHGSPMKCSAKIFHNRFLVLAADEDYTKASGCSIDSSVHMVQELEKQLGISFFDRTKVAFLLNDEIYVESLNKLKESVQDGVIKKETITFNNTVSNKKELESKWMVPAEATWISRYF</sequence>